<dbReference type="EMBL" id="CAJNNV010029105">
    <property type="protein sequence ID" value="CAE8627105.1"/>
    <property type="molecule type" value="Genomic_DNA"/>
</dbReference>
<dbReference type="CDD" id="cd23802">
    <property type="entry name" value="UBCc_UBE2Q"/>
    <property type="match status" value="1"/>
</dbReference>
<evidence type="ECO:0008006" key="4">
    <source>
        <dbReference type="Google" id="ProtNLM"/>
    </source>
</evidence>
<dbReference type="AlphaFoldDB" id="A0A813GP85"/>
<reference evidence="2" key="1">
    <citation type="submission" date="2021-02" db="EMBL/GenBank/DDBJ databases">
        <authorList>
            <person name="Dougan E. K."/>
            <person name="Rhodes N."/>
            <person name="Thang M."/>
            <person name="Chan C."/>
        </authorList>
    </citation>
    <scope>NUCLEOTIDE SEQUENCE</scope>
</reference>
<dbReference type="Gene3D" id="3.10.110.10">
    <property type="entry name" value="Ubiquitin Conjugating Enzyme"/>
    <property type="match status" value="1"/>
</dbReference>
<gene>
    <name evidence="2" type="ORF">PGLA1383_LOCUS43943</name>
</gene>
<comment type="caution">
    <text evidence="2">The sequence shown here is derived from an EMBL/GenBank/DDBJ whole genome shotgun (WGS) entry which is preliminary data.</text>
</comment>
<organism evidence="2 3">
    <name type="scientific">Polarella glacialis</name>
    <name type="common">Dinoflagellate</name>
    <dbReference type="NCBI Taxonomy" id="89957"/>
    <lineage>
        <taxon>Eukaryota</taxon>
        <taxon>Sar</taxon>
        <taxon>Alveolata</taxon>
        <taxon>Dinophyceae</taxon>
        <taxon>Suessiales</taxon>
        <taxon>Suessiaceae</taxon>
        <taxon>Polarella</taxon>
    </lineage>
</organism>
<evidence type="ECO:0000256" key="1">
    <source>
        <dbReference type="SAM" id="Phobius"/>
    </source>
</evidence>
<dbReference type="SUPFAM" id="SSF54495">
    <property type="entry name" value="UBC-like"/>
    <property type="match status" value="1"/>
</dbReference>
<keyword evidence="1" id="KW-1133">Transmembrane helix</keyword>
<keyword evidence="1" id="KW-0472">Membrane</keyword>
<protein>
    <recommendedName>
        <fullName evidence="4">UBC core domain-containing protein</fullName>
    </recommendedName>
</protein>
<keyword evidence="3" id="KW-1185">Reference proteome</keyword>
<dbReference type="InterPro" id="IPR016135">
    <property type="entry name" value="UBQ-conjugating_enzyme/RWD"/>
</dbReference>
<evidence type="ECO:0000313" key="2">
    <source>
        <dbReference type="EMBL" id="CAE8627105.1"/>
    </source>
</evidence>
<accession>A0A813GP85</accession>
<dbReference type="OrthoDB" id="109543at2759"/>
<keyword evidence="1" id="KW-0812">Transmembrane</keyword>
<sequence>MGEARRLLCAQGLAEAKTSGYTFTLKDKENLAKWVVKLRDLNPDGKLAQDLSKQNLEHCVDLEISLPDGFPMEPPFARVLYPQLKGGYVFERGGICFEPLTQKGWVPSMTLPALVIANWLQLLLFFILF</sequence>
<dbReference type="Proteomes" id="UP000654075">
    <property type="component" value="Unassembled WGS sequence"/>
</dbReference>
<feature type="transmembrane region" description="Helical" evidence="1">
    <location>
        <begin position="109"/>
        <end position="128"/>
    </location>
</feature>
<evidence type="ECO:0000313" key="3">
    <source>
        <dbReference type="Proteomes" id="UP000654075"/>
    </source>
</evidence>
<proteinExistence type="predicted"/>
<name>A0A813GP85_POLGL</name>